<protein>
    <submittedName>
        <fullName evidence="2">Uncharacterized protein</fullName>
    </submittedName>
</protein>
<gene>
    <name evidence="2" type="ORF">BDV37DRAFT_218069</name>
</gene>
<dbReference type="AlphaFoldDB" id="A0A5N7D0F8"/>
<keyword evidence="3" id="KW-1185">Reference proteome</keyword>
<feature type="transmembrane region" description="Helical" evidence="1">
    <location>
        <begin position="20"/>
        <end position="47"/>
    </location>
</feature>
<evidence type="ECO:0000256" key="1">
    <source>
        <dbReference type="SAM" id="Phobius"/>
    </source>
</evidence>
<keyword evidence="1" id="KW-1133">Transmembrane helix</keyword>
<accession>A0A5N7D0F8</accession>
<evidence type="ECO:0000313" key="2">
    <source>
        <dbReference type="EMBL" id="KAE8399905.1"/>
    </source>
</evidence>
<keyword evidence="1" id="KW-0812">Transmembrane</keyword>
<dbReference type="RefSeq" id="XP_031937224.1">
    <property type="nucleotide sequence ID" value="XM_032080109.1"/>
</dbReference>
<feature type="transmembrane region" description="Helical" evidence="1">
    <location>
        <begin position="92"/>
        <end position="114"/>
    </location>
</feature>
<organism evidence="2 3">
    <name type="scientific">Aspergillus pseudonomiae</name>
    <dbReference type="NCBI Taxonomy" id="1506151"/>
    <lineage>
        <taxon>Eukaryota</taxon>
        <taxon>Fungi</taxon>
        <taxon>Dikarya</taxon>
        <taxon>Ascomycota</taxon>
        <taxon>Pezizomycotina</taxon>
        <taxon>Eurotiomycetes</taxon>
        <taxon>Eurotiomycetidae</taxon>
        <taxon>Eurotiales</taxon>
        <taxon>Aspergillaceae</taxon>
        <taxon>Aspergillus</taxon>
        <taxon>Aspergillus subgen. Circumdati</taxon>
    </lineage>
</organism>
<reference evidence="2 3" key="1">
    <citation type="submission" date="2019-04" db="EMBL/GenBank/DDBJ databases">
        <authorList>
            <consortium name="DOE Joint Genome Institute"/>
            <person name="Mondo S."/>
            <person name="Kjaerbolling I."/>
            <person name="Vesth T."/>
            <person name="Frisvad J.C."/>
            <person name="Nybo J.L."/>
            <person name="Theobald S."/>
            <person name="Kildgaard S."/>
            <person name="Isbrandt T."/>
            <person name="Kuo A."/>
            <person name="Sato A."/>
            <person name="Lyhne E.K."/>
            <person name="Kogle M.E."/>
            <person name="Wiebenga A."/>
            <person name="Kun R.S."/>
            <person name="Lubbers R.J."/>
            <person name="Makela M.R."/>
            <person name="Barry K."/>
            <person name="Chovatia M."/>
            <person name="Clum A."/>
            <person name="Daum C."/>
            <person name="Haridas S."/>
            <person name="He G."/>
            <person name="LaButti K."/>
            <person name="Lipzen A."/>
            <person name="Riley R."/>
            <person name="Salamov A."/>
            <person name="Simmons B.A."/>
            <person name="Magnuson J.K."/>
            <person name="Henrissat B."/>
            <person name="Mortensen U.H."/>
            <person name="Larsen T.O."/>
            <person name="Devries R.P."/>
            <person name="Grigoriev I.V."/>
            <person name="Machida M."/>
            <person name="Baker S.E."/>
            <person name="Andersen M.R."/>
            <person name="Cantor M.N."/>
            <person name="Hua S.X."/>
        </authorList>
    </citation>
    <scope>NUCLEOTIDE SEQUENCE [LARGE SCALE GENOMIC DNA]</scope>
    <source>
        <strain evidence="2 3">CBS 119388</strain>
    </source>
</reference>
<name>A0A5N7D0F8_9EURO</name>
<proteinExistence type="predicted"/>
<dbReference type="EMBL" id="ML736824">
    <property type="protein sequence ID" value="KAE8399905.1"/>
    <property type="molecule type" value="Genomic_DNA"/>
</dbReference>
<keyword evidence="1" id="KW-0472">Membrane</keyword>
<sequence>MLPAETFSKDSQFLFSSRLYLCFVLFGETLVISVSPVVQSVVFFFFFPHFLFLHTRPNSLPRQSSTLRTSKITTLLRSRQIVHHPLDTLSHWHTFCSVLIVVGTIPRFSAYRLGARLFPFKKARLRLQFTVLSLAAVRDQPTGCELL</sequence>
<evidence type="ECO:0000313" key="3">
    <source>
        <dbReference type="Proteomes" id="UP000325579"/>
    </source>
</evidence>
<dbReference type="GeneID" id="43664800"/>
<dbReference type="Proteomes" id="UP000325579">
    <property type="component" value="Unassembled WGS sequence"/>
</dbReference>